<dbReference type="SUPFAM" id="SSF50729">
    <property type="entry name" value="PH domain-like"/>
    <property type="match status" value="1"/>
</dbReference>
<evidence type="ECO:0000256" key="12">
    <source>
        <dbReference type="ARBA" id="ARBA00022771"/>
    </source>
</evidence>
<feature type="binding site" evidence="21 22">
    <location>
        <position position="588"/>
    </location>
    <ligand>
        <name>ATP</name>
        <dbReference type="ChEBI" id="CHEBI:30616"/>
    </ligand>
</feature>
<keyword evidence="6 19" id="KW-0723">Serine/threonine-protein kinase</keyword>
<dbReference type="FunFam" id="1.10.510.10:FF:000151">
    <property type="entry name" value="Serine/threonine-protein kinase"/>
    <property type="match status" value="1"/>
</dbReference>
<evidence type="ECO:0000256" key="4">
    <source>
        <dbReference type="ARBA" id="ARBA00008582"/>
    </source>
</evidence>
<evidence type="ECO:0000256" key="18">
    <source>
        <dbReference type="ARBA" id="ARBA00047272"/>
    </source>
</evidence>
<dbReference type="Gene3D" id="3.30.60.20">
    <property type="match status" value="2"/>
</dbReference>
<dbReference type="InterPro" id="IPR057764">
    <property type="entry name" value="Ubiquitin_PRKD1-3_N"/>
</dbReference>
<dbReference type="FunFam" id="3.30.60.20:FF:000019">
    <property type="entry name" value="Serine/threonine-protein kinase"/>
    <property type="match status" value="1"/>
</dbReference>
<dbReference type="PRINTS" id="PR00008">
    <property type="entry name" value="DAGPEDOMAIN"/>
</dbReference>
<dbReference type="Pfam" id="PF00069">
    <property type="entry name" value="Pkinase"/>
    <property type="match status" value="1"/>
</dbReference>
<dbReference type="FunFam" id="3.30.60.20:FF:000007">
    <property type="entry name" value="Serine/threonine-protein kinase"/>
    <property type="match status" value="1"/>
</dbReference>
<keyword evidence="11 19" id="KW-0547">Nucleotide-binding</keyword>
<dbReference type="SMART" id="SM00109">
    <property type="entry name" value="C1"/>
    <property type="match status" value="2"/>
</dbReference>
<dbReference type="Pfam" id="PF00130">
    <property type="entry name" value="C1_1"/>
    <property type="match status" value="2"/>
</dbReference>
<dbReference type="InterPro" id="IPR008271">
    <property type="entry name" value="Ser/Thr_kinase_AS"/>
</dbReference>
<dbReference type="InterPro" id="IPR011993">
    <property type="entry name" value="PH-like_dom_sf"/>
</dbReference>
<keyword evidence="17" id="KW-0472">Membrane</keyword>
<keyword evidence="28" id="KW-1185">Reference proteome</keyword>
<keyword evidence="16 19" id="KW-0460">Magnesium</keyword>
<comment type="subcellular location">
    <subcellularLocation>
        <location evidence="3 19">Cytoplasm</location>
    </subcellularLocation>
    <subcellularLocation>
        <location evidence="2">Membrane</location>
    </subcellularLocation>
</comment>
<keyword evidence="13 19" id="KW-0418">Kinase</keyword>
<evidence type="ECO:0000256" key="15">
    <source>
        <dbReference type="ARBA" id="ARBA00022840"/>
    </source>
</evidence>
<evidence type="ECO:0000256" key="3">
    <source>
        <dbReference type="ARBA" id="ARBA00004496"/>
    </source>
</evidence>
<evidence type="ECO:0000256" key="7">
    <source>
        <dbReference type="ARBA" id="ARBA00022553"/>
    </source>
</evidence>
<dbReference type="InterPro" id="IPR015727">
    <property type="entry name" value="Protein_Kinase_C_mu-related"/>
</dbReference>
<evidence type="ECO:0000259" key="24">
    <source>
        <dbReference type="PROSITE" id="PS50003"/>
    </source>
</evidence>
<keyword evidence="14" id="KW-0862">Zinc</keyword>
<dbReference type="PROSITE" id="PS50081">
    <property type="entry name" value="ZF_DAG_PE_2"/>
    <property type="match status" value="2"/>
</dbReference>
<dbReference type="SMART" id="SM00233">
    <property type="entry name" value="PH"/>
    <property type="match status" value="1"/>
</dbReference>
<dbReference type="InterPro" id="IPR011009">
    <property type="entry name" value="Kinase-like_dom_sf"/>
</dbReference>
<feature type="domain" description="Protein kinase" evidence="25">
    <location>
        <begin position="559"/>
        <end position="815"/>
    </location>
</feature>
<feature type="region of interest" description="Disordered" evidence="23">
    <location>
        <begin position="24"/>
        <end position="52"/>
    </location>
</feature>
<evidence type="ECO:0000256" key="5">
    <source>
        <dbReference type="ARBA" id="ARBA00022490"/>
    </source>
</evidence>
<protein>
    <recommendedName>
        <fullName evidence="19">Serine/threonine-protein kinase</fullName>
        <ecNumber evidence="19">2.7.11.13</ecNumber>
    </recommendedName>
</protein>
<evidence type="ECO:0000256" key="13">
    <source>
        <dbReference type="ARBA" id="ARBA00022777"/>
    </source>
</evidence>
<evidence type="ECO:0000256" key="19">
    <source>
        <dbReference type="PIRNR" id="PIRNR000552"/>
    </source>
</evidence>
<feature type="domain" description="Phorbol-ester/DAG-type" evidence="26">
    <location>
        <begin position="159"/>
        <end position="209"/>
    </location>
</feature>
<evidence type="ECO:0000256" key="22">
    <source>
        <dbReference type="PROSITE-ProRule" id="PRU10141"/>
    </source>
</evidence>
<feature type="domain" description="PH" evidence="24">
    <location>
        <begin position="403"/>
        <end position="519"/>
    </location>
</feature>
<dbReference type="CDD" id="cd01239">
    <property type="entry name" value="PH_PKD"/>
    <property type="match status" value="1"/>
</dbReference>
<evidence type="ECO:0000256" key="23">
    <source>
        <dbReference type="SAM" id="MobiDB-lite"/>
    </source>
</evidence>
<dbReference type="Gene3D" id="1.10.510.10">
    <property type="entry name" value="Transferase(Phosphotransferase) domain 1"/>
    <property type="match status" value="1"/>
</dbReference>
<keyword evidence="15 19" id="KW-0067">ATP-binding</keyword>
<dbReference type="Ensembl" id="ENSOKIT00005102196.1">
    <property type="protein sequence ID" value="ENSOKIP00005095549.1"/>
    <property type="gene ID" value="ENSOKIG00005038496.1"/>
</dbReference>
<evidence type="ECO:0000256" key="16">
    <source>
        <dbReference type="ARBA" id="ARBA00022842"/>
    </source>
</evidence>
<reference evidence="27" key="1">
    <citation type="submission" date="2025-08" db="UniProtKB">
        <authorList>
            <consortium name="Ensembl"/>
        </authorList>
    </citation>
    <scope>IDENTIFICATION</scope>
</reference>
<proteinExistence type="inferred from homology"/>
<accession>A0A8C7N297</accession>
<dbReference type="SUPFAM" id="SSF56112">
    <property type="entry name" value="Protein kinase-like (PK-like)"/>
    <property type="match status" value="1"/>
</dbReference>
<keyword evidence="10" id="KW-0677">Repeat</keyword>
<evidence type="ECO:0000313" key="28">
    <source>
        <dbReference type="Proteomes" id="UP000694557"/>
    </source>
</evidence>
<dbReference type="Gene3D" id="2.30.29.30">
    <property type="entry name" value="Pleckstrin-homology domain (PH domain)/Phosphotyrosine-binding domain (PTB)"/>
    <property type="match status" value="1"/>
</dbReference>
<dbReference type="GO" id="GO:0007200">
    <property type="term" value="P:phospholipase C-activating G protein-coupled receptor signaling pathway"/>
    <property type="evidence" value="ECO:0007669"/>
    <property type="project" value="TreeGrafter"/>
</dbReference>
<evidence type="ECO:0000256" key="17">
    <source>
        <dbReference type="ARBA" id="ARBA00023136"/>
    </source>
</evidence>
<keyword evidence="7" id="KW-0597">Phosphoprotein</keyword>
<dbReference type="SMART" id="SM00220">
    <property type="entry name" value="S_TKc"/>
    <property type="match status" value="1"/>
</dbReference>
<dbReference type="Gene3D" id="3.30.200.20">
    <property type="entry name" value="Phosphorylase Kinase, domain 1"/>
    <property type="match status" value="1"/>
</dbReference>
<evidence type="ECO:0000256" key="20">
    <source>
        <dbReference type="PIRSR" id="PIRSR000552-1"/>
    </source>
</evidence>
<dbReference type="InterPro" id="IPR046349">
    <property type="entry name" value="C1-like_sf"/>
</dbReference>
<dbReference type="SUPFAM" id="SSF57889">
    <property type="entry name" value="Cysteine-rich domain"/>
    <property type="match status" value="2"/>
</dbReference>
<evidence type="ECO:0000256" key="2">
    <source>
        <dbReference type="ARBA" id="ARBA00004370"/>
    </source>
</evidence>
<comment type="catalytic activity">
    <reaction evidence="18 19">
        <text>L-threonyl-[protein] + ATP = O-phospho-L-threonyl-[protein] + ADP + H(+)</text>
        <dbReference type="Rhea" id="RHEA:46608"/>
        <dbReference type="Rhea" id="RHEA-COMP:11060"/>
        <dbReference type="Rhea" id="RHEA-COMP:11605"/>
        <dbReference type="ChEBI" id="CHEBI:15378"/>
        <dbReference type="ChEBI" id="CHEBI:30013"/>
        <dbReference type="ChEBI" id="CHEBI:30616"/>
        <dbReference type="ChEBI" id="CHEBI:61977"/>
        <dbReference type="ChEBI" id="CHEBI:456216"/>
        <dbReference type="EC" id="2.7.11.13"/>
    </reaction>
</comment>
<evidence type="ECO:0000256" key="6">
    <source>
        <dbReference type="ARBA" id="ARBA00022527"/>
    </source>
</evidence>
<dbReference type="Pfam" id="PF25525">
    <property type="entry name" value="Ubiquitin_PRKD1_N"/>
    <property type="match status" value="1"/>
</dbReference>
<comment type="activity regulation">
    <text evidence="19">Activated by DAG and phorbol esters.</text>
</comment>
<dbReference type="InterPro" id="IPR000719">
    <property type="entry name" value="Prot_kinase_dom"/>
</dbReference>
<keyword evidence="9 19" id="KW-0479">Metal-binding</keyword>
<dbReference type="Pfam" id="PF00169">
    <property type="entry name" value="PH"/>
    <property type="match status" value="1"/>
</dbReference>
<dbReference type="Proteomes" id="UP000694557">
    <property type="component" value="Unassembled WGS sequence"/>
</dbReference>
<evidence type="ECO:0000313" key="27">
    <source>
        <dbReference type="Ensembl" id="ENSOKIP00005095549.1"/>
    </source>
</evidence>
<organism evidence="27 28">
    <name type="scientific">Oncorhynchus kisutch</name>
    <name type="common">Coho salmon</name>
    <name type="synonym">Salmo kisutch</name>
    <dbReference type="NCBI Taxonomy" id="8019"/>
    <lineage>
        <taxon>Eukaryota</taxon>
        <taxon>Metazoa</taxon>
        <taxon>Chordata</taxon>
        <taxon>Craniata</taxon>
        <taxon>Vertebrata</taxon>
        <taxon>Euteleostomi</taxon>
        <taxon>Actinopterygii</taxon>
        <taxon>Neopterygii</taxon>
        <taxon>Teleostei</taxon>
        <taxon>Protacanthopterygii</taxon>
        <taxon>Salmoniformes</taxon>
        <taxon>Salmonidae</taxon>
        <taxon>Salmoninae</taxon>
        <taxon>Oncorhynchus</taxon>
    </lineage>
</organism>
<dbReference type="PIRSF" id="PIRSF000552">
    <property type="entry name" value="PKC_mu_nu_D2"/>
    <property type="match status" value="1"/>
</dbReference>
<feature type="domain" description="Phorbol-ester/DAG-type" evidence="26">
    <location>
        <begin position="265"/>
        <end position="315"/>
    </location>
</feature>
<name>A0A8C7N297_ONCKI</name>
<reference evidence="27" key="2">
    <citation type="submission" date="2025-09" db="UniProtKB">
        <authorList>
            <consortium name="Ensembl"/>
        </authorList>
    </citation>
    <scope>IDENTIFICATION</scope>
</reference>
<evidence type="ECO:0000256" key="10">
    <source>
        <dbReference type="ARBA" id="ARBA00022737"/>
    </source>
</evidence>
<evidence type="ECO:0000256" key="21">
    <source>
        <dbReference type="PIRSR" id="PIRSR000552-2"/>
    </source>
</evidence>
<feature type="compositionally biased region" description="Pro residues" evidence="23">
    <location>
        <begin position="24"/>
        <end position="37"/>
    </location>
</feature>
<dbReference type="PROSITE" id="PS00479">
    <property type="entry name" value="ZF_DAG_PE_1"/>
    <property type="match status" value="2"/>
</dbReference>
<comment type="cofactor">
    <cofactor evidence="1 19">
        <name>Mg(2+)</name>
        <dbReference type="ChEBI" id="CHEBI:18420"/>
    </cofactor>
</comment>
<dbReference type="InterPro" id="IPR017441">
    <property type="entry name" value="Protein_kinase_ATP_BS"/>
</dbReference>
<dbReference type="GO" id="GO:0004697">
    <property type="term" value="F:diacylglycerol-dependent serine/threonine kinase activity"/>
    <property type="evidence" value="ECO:0007669"/>
    <property type="project" value="UniProtKB-EC"/>
</dbReference>
<dbReference type="PROSITE" id="PS50003">
    <property type="entry name" value="PH_DOMAIN"/>
    <property type="match status" value="1"/>
</dbReference>
<evidence type="ECO:0000256" key="8">
    <source>
        <dbReference type="ARBA" id="ARBA00022679"/>
    </source>
</evidence>
<dbReference type="GeneTree" id="ENSGT00950000183024"/>
<dbReference type="PANTHER" id="PTHR22968:SF26">
    <property type="entry name" value="SERINE_THREONINE-PROTEIN KINASE D3"/>
    <property type="match status" value="1"/>
</dbReference>
<dbReference type="FunFam" id="2.30.29.30:FF:000056">
    <property type="entry name" value="Serine/threonine-protein kinase"/>
    <property type="match status" value="1"/>
</dbReference>
<dbReference type="CDD" id="cd14082">
    <property type="entry name" value="STKc_PKD"/>
    <property type="match status" value="1"/>
</dbReference>
<keyword evidence="5 19" id="KW-0963">Cytoplasm</keyword>
<dbReference type="FunFam" id="3.30.200.20:FF:000137">
    <property type="entry name" value="Serine/threonine-protein kinase"/>
    <property type="match status" value="1"/>
</dbReference>
<dbReference type="PROSITE" id="PS00107">
    <property type="entry name" value="PROTEIN_KINASE_ATP"/>
    <property type="match status" value="1"/>
</dbReference>
<evidence type="ECO:0000259" key="26">
    <source>
        <dbReference type="PROSITE" id="PS50081"/>
    </source>
</evidence>
<feature type="active site" description="Proton acceptor" evidence="20">
    <location>
        <position position="682"/>
    </location>
</feature>
<keyword evidence="8 19" id="KW-0808">Transferase</keyword>
<dbReference type="InterPro" id="IPR001849">
    <property type="entry name" value="PH_domain"/>
</dbReference>
<dbReference type="InterPro" id="IPR020454">
    <property type="entry name" value="DAG/PE-bd"/>
</dbReference>
<evidence type="ECO:0000256" key="9">
    <source>
        <dbReference type="ARBA" id="ARBA00022723"/>
    </source>
</evidence>
<dbReference type="EC" id="2.7.11.13" evidence="19"/>
<dbReference type="PROSITE" id="PS00108">
    <property type="entry name" value="PROTEIN_KINASE_ST"/>
    <property type="match status" value="1"/>
</dbReference>
<dbReference type="AlphaFoldDB" id="A0A8C7N297"/>
<dbReference type="PANTHER" id="PTHR22968">
    <property type="entry name" value="PROTEIN KINASE C, MU"/>
    <property type="match status" value="1"/>
</dbReference>
<dbReference type="GO" id="GO:0008270">
    <property type="term" value="F:zinc ion binding"/>
    <property type="evidence" value="ECO:0007669"/>
    <property type="project" value="UniProtKB-KW"/>
</dbReference>
<gene>
    <name evidence="27" type="primary">LOC109866396</name>
</gene>
<sequence length="878" mass="98694">MSACSSSSLPPLPRLYPLSVAPHPVAPPTPSPSPSPPATLYGRLSNGSLSAPSPTNSQCSFHGVSFLLQIGLTRETVNLDASDLSGLAAVKELVCSIVDQKFPECGFFGMYDKILLFRHDLTSENILQRLSSAEDIHEGDLIEVVLSALATVEDFQIRPHALYVHSYKAPAFCDDCGEMLWGLVRQGLKCEGCGLNYHKRCAFKIPNNCSGVRKRRLSNVSLPGAVLGTKQTVLMTLLPPRKRNSLLSGRPIWMEKMVLGRVKVPHTFSVHTYTRPTICQYCKRLLKGLFRQGMQCKDCKFNCHKRCAAKIPRDCLGEVSFNGGDPGPDSEATMEVDNSYVNSEGSQSMEDPEEPSTPDDKFYIEGPCLEGDKDEETVKAISTFIPLMRVVQSIKQTKRKSSTMVREGWMVHYTSRDNMRKRHYWRLDSKCLTLLQNETGSKYYKEIPLSEILQVEQVQDFHSLAQGSNPHCFEIITATMVYYVGENNSGQFHNPALAATGVGLEVAQGWEKAIRQALMPVTPQPSVCTGPGQDDLSISISVSNSQITENVDISSVYQIFADEVLGSGQFGIVYGGKHRKTGRDVAIKIIDKMRFPTKQESQLRNEVAILQNLHHPGIVNLECMFETPERVFVVMEKLHGDMLEMILSSEKSKLPERLTKFLVTQILVALRHLHFKNIVHCDLKPENVLLASAEPFPQVKLCDFGFARIIGEKSFRRSVVGTPAYLAPEVLRSKGYNRSLDMWSVGVIVYVSLSGTFPFNEDEDINDQIHNAAFMYPPNPWKDISGEATDLINNLLQVKMRKRYSVDKSLSHPWLQDYQTWLDLREFETRRGERYITHESDDTRWEEYGYFGIFAIKHFPPQESDDLVGTIFMSLHQA</sequence>
<feature type="binding site" evidence="21">
    <location>
        <begin position="565"/>
        <end position="573"/>
    </location>
    <ligand>
        <name>ATP</name>
        <dbReference type="ChEBI" id="CHEBI:30616"/>
    </ligand>
</feature>
<evidence type="ECO:0000256" key="11">
    <source>
        <dbReference type="ARBA" id="ARBA00022741"/>
    </source>
</evidence>
<dbReference type="GO" id="GO:0005829">
    <property type="term" value="C:cytosol"/>
    <property type="evidence" value="ECO:0007669"/>
    <property type="project" value="TreeGrafter"/>
</dbReference>
<dbReference type="GO" id="GO:0035556">
    <property type="term" value="P:intracellular signal transduction"/>
    <property type="evidence" value="ECO:0007669"/>
    <property type="project" value="TreeGrafter"/>
</dbReference>
<comment type="similarity">
    <text evidence="4">Belongs to the protein kinase superfamily. CAMK Ser/Thr protein kinase family. PKD subfamily.</text>
</comment>
<evidence type="ECO:0000259" key="25">
    <source>
        <dbReference type="PROSITE" id="PS50011"/>
    </source>
</evidence>
<dbReference type="PROSITE" id="PS50011">
    <property type="entry name" value="PROTEIN_KINASE_DOM"/>
    <property type="match status" value="1"/>
</dbReference>
<evidence type="ECO:0000256" key="1">
    <source>
        <dbReference type="ARBA" id="ARBA00001946"/>
    </source>
</evidence>
<evidence type="ECO:0000256" key="14">
    <source>
        <dbReference type="ARBA" id="ARBA00022833"/>
    </source>
</evidence>
<dbReference type="GO" id="GO:0005524">
    <property type="term" value="F:ATP binding"/>
    <property type="evidence" value="ECO:0007669"/>
    <property type="project" value="UniProtKB-UniRule"/>
</dbReference>
<dbReference type="GO" id="GO:0016020">
    <property type="term" value="C:membrane"/>
    <property type="evidence" value="ECO:0007669"/>
    <property type="project" value="UniProtKB-SubCell"/>
</dbReference>
<keyword evidence="12" id="KW-0863">Zinc-finger</keyword>
<dbReference type="InterPro" id="IPR002219">
    <property type="entry name" value="PKC_DAG/PE"/>
</dbReference>